<proteinExistence type="predicted"/>
<protein>
    <recommendedName>
        <fullName evidence="4">Carbohydrate-binding module family 19 domain-containing protein</fullName>
    </recommendedName>
</protein>
<dbReference type="STRING" id="1399860.A0A2C5YBW8"/>
<dbReference type="Proteomes" id="UP000226192">
    <property type="component" value="Unassembled WGS sequence"/>
</dbReference>
<reference evidence="2 3" key="1">
    <citation type="submission" date="2017-06" db="EMBL/GenBank/DDBJ databases">
        <title>Ant-infecting Ophiocordyceps genomes reveal a high diversity of potential behavioral manipulation genes and a possible major role for enterotoxins.</title>
        <authorList>
            <person name="De Bekker C."/>
            <person name="Evans H.C."/>
            <person name="Brachmann A."/>
            <person name="Hughes D.P."/>
        </authorList>
    </citation>
    <scope>NUCLEOTIDE SEQUENCE [LARGE SCALE GENOMIC DNA]</scope>
    <source>
        <strain evidence="2 3">Map64</strain>
    </source>
</reference>
<dbReference type="OrthoDB" id="2362516at2759"/>
<keyword evidence="3" id="KW-1185">Reference proteome</keyword>
<accession>A0A2C5YBW8</accession>
<evidence type="ECO:0000256" key="1">
    <source>
        <dbReference type="SAM" id="MobiDB-lite"/>
    </source>
</evidence>
<dbReference type="AlphaFoldDB" id="A0A2C5YBW8"/>
<evidence type="ECO:0000313" key="3">
    <source>
        <dbReference type="Proteomes" id="UP000226192"/>
    </source>
</evidence>
<feature type="region of interest" description="Disordered" evidence="1">
    <location>
        <begin position="60"/>
        <end position="81"/>
    </location>
</feature>
<organism evidence="2 3">
    <name type="scientific">Ophiocordyceps australis</name>
    <dbReference type="NCBI Taxonomy" id="1399860"/>
    <lineage>
        <taxon>Eukaryota</taxon>
        <taxon>Fungi</taxon>
        <taxon>Dikarya</taxon>
        <taxon>Ascomycota</taxon>
        <taxon>Pezizomycotina</taxon>
        <taxon>Sordariomycetes</taxon>
        <taxon>Hypocreomycetidae</taxon>
        <taxon>Hypocreales</taxon>
        <taxon>Ophiocordycipitaceae</taxon>
        <taxon>Ophiocordyceps</taxon>
    </lineage>
</organism>
<dbReference type="EMBL" id="NJET01000030">
    <property type="protein sequence ID" value="PHH64454.1"/>
    <property type="molecule type" value="Genomic_DNA"/>
</dbReference>
<evidence type="ECO:0000313" key="2">
    <source>
        <dbReference type="EMBL" id="PHH64454.1"/>
    </source>
</evidence>
<name>A0A2C5YBW8_9HYPO</name>
<gene>
    <name evidence="2" type="ORF">CDD81_4529</name>
</gene>
<sequence length="328" mass="33275">MATLAPLPPPLPSNIPMSPPVVPASPVPTRSPPLAFSTVVLSSPSSAGAPISSAPSSAARLLPLSPTGHPNPSVPTLNPALSASPTAALSASRLAVNVAQARALNAVFAGLTARSACQGTQVACVQGQVARCMGSAFKVDAACQEGRRCLAMPMTTVGGAWIGCVDVDEAKRVLGEDQAAAMETRATERAPAPKRPIVTLTTVVTVVDDSSLTATLDLEAVRSHRSGISTLPFAPEPAPSASISRPAQLASYSYPASQPVRHGTVVESIQQPASSSLDKAALTADGAGRTTLTVHGTPTVSVFVTVTVTAKERETVTLIVPASRDGSS</sequence>
<evidence type="ECO:0008006" key="4">
    <source>
        <dbReference type="Google" id="ProtNLM"/>
    </source>
</evidence>
<comment type="caution">
    <text evidence="2">The sequence shown here is derived from an EMBL/GenBank/DDBJ whole genome shotgun (WGS) entry which is preliminary data.</text>
</comment>